<evidence type="ECO:0000313" key="2">
    <source>
        <dbReference type="Proteomes" id="UP000546007"/>
    </source>
</evidence>
<name>A0A7W6HTV1_9BACT</name>
<dbReference type="Proteomes" id="UP000546007">
    <property type="component" value="Unassembled WGS sequence"/>
</dbReference>
<dbReference type="EMBL" id="JACIES010000001">
    <property type="protein sequence ID" value="MBB4024865.1"/>
    <property type="molecule type" value="Genomic_DNA"/>
</dbReference>
<keyword evidence="2" id="KW-1185">Reference proteome</keyword>
<sequence length="30" mass="3505">MNSLREVLFMAALATEGRLSLYEPYKPYKL</sequence>
<evidence type="ECO:0000313" key="1">
    <source>
        <dbReference type="EMBL" id="MBB4024865.1"/>
    </source>
</evidence>
<organism evidence="1 2">
    <name type="scientific">Butyricimonas faecihominis</name>
    <dbReference type="NCBI Taxonomy" id="1472416"/>
    <lineage>
        <taxon>Bacteria</taxon>
        <taxon>Pseudomonadati</taxon>
        <taxon>Bacteroidota</taxon>
        <taxon>Bacteroidia</taxon>
        <taxon>Bacteroidales</taxon>
        <taxon>Odoribacteraceae</taxon>
        <taxon>Butyricimonas</taxon>
    </lineage>
</organism>
<dbReference type="AlphaFoldDB" id="A0A7W6HTV1"/>
<accession>A0A7W6HTV1</accession>
<comment type="caution">
    <text evidence="1">The sequence shown here is derived from an EMBL/GenBank/DDBJ whole genome shotgun (WGS) entry which is preliminary data.</text>
</comment>
<reference evidence="1 2" key="1">
    <citation type="submission" date="2020-08" db="EMBL/GenBank/DDBJ databases">
        <title>Genomic Encyclopedia of Type Strains, Phase IV (KMG-IV): sequencing the most valuable type-strain genomes for metagenomic binning, comparative biology and taxonomic classification.</title>
        <authorList>
            <person name="Goeker M."/>
        </authorList>
    </citation>
    <scope>NUCLEOTIDE SEQUENCE [LARGE SCALE GENOMIC DNA]</scope>
    <source>
        <strain evidence="1 2">DSM 105721</strain>
    </source>
</reference>
<protein>
    <submittedName>
        <fullName evidence="1">Uncharacterized protein</fullName>
    </submittedName>
</protein>
<proteinExistence type="predicted"/>
<gene>
    <name evidence="1" type="ORF">GGR14_000626</name>
</gene>